<feature type="domain" description="GST N-terminal" evidence="1">
    <location>
        <begin position="30"/>
        <end position="115"/>
    </location>
</feature>
<gene>
    <name evidence="3" type="ORF">DFQ27_007027</name>
</gene>
<dbReference type="Proteomes" id="UP000807716">
    <property type="component" value="Unassembled WGS sequence"/>
</dbReference>
<comment type="caution">
    <text evidence="3">The sequence shown here is derived from an EMBL/GenBank/DDBJ whole genome shotgun (WGS) entry which is preliminary data.</text>
</comment>
<dbReference type="Pfam" id="PF14497">
    <property type="entry name" value="GST_C_3"/>
    <property type="match status" value="1"/>
</dbReference>
<evidence type="ECO:0000259" key="1">
    <source>
        <dbReference type="PROSITE" id="PS50404"/>
    </source>
</evidence>
<dbReference type="InterPro" id="IPR036249">
    <property type="entry name" value="Thioredoxin-like_sf"/>
</dbReference>
<sequence length="264" mass="30125">MAATTAFPNTPKASNHDNNTLSKVVKAKDTSFTVYYFDLHTHGATPRAILAYMDANWKLYSPVDWTNPSSPEKSEAIYGTLPLMYEHDPKTGATLEIAEAMNIELYLAQKFNLLGDNDAEAIQIRAAYSNSRALMHRQEDTYFARKPHQAVERERFINEFLKQWIRTHEAVLAKNGSNGHYVGNRTSLADIKTAVAIEQLLNELYRFQGSDYADLINPTATPNLWKVRENVLSKDSYRQWRASEDFARLKAVTQTLFDAEREQL</sequence>
<proteinExistence type="predicted"/>
<dbReference type="PROSITE" id="PS50404">
    <property type="entry name" value="GST_NTER"/>
    <property type="match status" value="1"/>
</dbReference>
<keyword evidence="4" id="KW-1185">Reference proteome</keyword>
<dbReference type="InterPro" id="IPR010987">
    <property type="entry name" value="Glutathione-S-Trfase_C-like"/>
</dbReference>
<feature type="domain" description="GST C-terminal" evidence="2">
    <location>
        <begin position="117"/>
        <end position="253"/>
    </location>
</feature>
<dbReference type="PANTHER" id="PTHR11571:SF150">
    <property type="entry name" value="GLUTATHIONE S-TRANSFERASE"/>
    <property type="match status" value="1"/>
</dbReference>
<dbReference type="PROSITE" id="PS50405">
    <property type="entry name" value="GST_CTER"/>
    <property type="match status" value="1"/>
</dbReference>
<evidence type="ECO:0000313" key="4">
    <source>
        <dbReference type="Proteomes" id="UP000807716"/>
    </source>
</evidence>
<dbReference type="OrthoDB" id="414243at2759"/>
<dbReference type="GO" id="GO:0006749">
    <property type="term" value="P:glutathione metabolic process"/>
    <property type="evidence" value="ECO:0007669"/>
    <property type="project" value="TreeGrafter"/>
</dbReference>
<protein>
    <recommendedName>
        <fullName evidence="5">Glutathione S-transferase</fullName>
    </recommendedName>
</protein>
<dbReference type="PANTHER" id="PTHR11571">
    <property type="entry name" value="GLUTATHIONE S-TRANSFERASE"/>
    <property type="match status" value="1"/>
</dbReference>
<dbReference type="InterPro" id="IPR050213">
    <property type="entry name" value="GST_superfamily"/>
</dbReference>
<dbReference type="SUPFAM" id="SSF52833">
    <property type="entry name" value="Thioredoxin-like"/>
    <property type="match status" value="1"/>
</dbReference>
<organism evidence="3 4">
    <name type="scientific">Actinomortierella ambigua</name>
    <dbReference type="NCBI Taxonomy" id="1343610"/>
    <lineage>
        <taxon>Eukaryota</taxon>
        <taxon>Fungi</taxon>
        <taxon>Fungi incertae sedis</taxon>
        <taxon>Mucoromycota</taxon>
        <taxon>Mortierellomycotina</taxon>
        <taxon>Mortierellomycetes</taxon>
        <taxon>Mortierellales</taxon>
        <taxon>Mortierellaceae</taxon>
        <taxon>Actinomortierella</taxon>
    </lineage>
</organism>
<dbReference type="InterPro" id="IPR004045">
    <property type="entry name" value="Glutathione_S-Trfase_N"/>
</dbReference>
<dbReference type="AlphaFoldDB" id="A0A9P6PXD6"/>
<reference evidence="3" key="1">
    <citation type="journal article" date="2020" name="Fungal Divers.">
        <title>Resolving the Mortierellaceae phylogeny through synthesis of multi-gene phylogenetics and phylogenomics.</title>
        <authorList>
            <person name="Vandepol N."/>
            <person name="Liber J."/>
            <person name="Desiro A."/>
            <person name="Na H."/>
            <person name="Kennedy M."/>
            <person name="Barry K."/>
            <person name="Grigoriev I.V."/>
            <person name="Miller A.N."/>
            <person name="O'Donnell K."/>
            <person name="Stajich J.E."/>
            <person name="Bonito G."/>
        </authorList>
    </citation>
    <scope>NUCLEOTIDE SEQUENCE</scope>
    <source>
        <strain evidence="3">BC1065</strain>
    </source>
</reference>
<dbReference type="GO" id="GO:0004364">
    <property type="term" value="F:glutathione transferase activity"/>
    <property type="evidence" value="ECO:0007669"/>
    <property type="project" value="TreeGrafter"/>
</dbReference>
<evidence type="ECO:0000313" key="3">
    <source>
        <dbReference type="EMBL" id="KAG0254113.1"/>
    </source>
</evidence>
<dbReference type="SUPFAM" id="SSF47616">
    <property type="entry name" value="GST C-terminal domain-like"/>
    <property type="match status" value="1"/>
</dbReference>
<evidence type="ECO:0008006" key="5">
    <source>
        <dbReference type="Google" id="ProtNLM"/>
    </source>
</evidence>
<dbReference type="InterPro" id="IPR004046">
    <property type="entry name" value="GST_C"/>
</dbReference>
<evidence type="ECO:0000259" key="2">
    <source>
        <dbReference type="PROSITE" id="PS50405"/>
    </source>
</evidence>
<accession>A0A9P6PXD6</accession>
<dbReference type="EMBL" id="JAAAJB010000537">
    <property type="protein sequence ID" value="KAG0254113.1"/>
    <property type="molecule type" value="Genomic_DNA"/>
</dbReference>
<dbReference type="InterPro" id="IPR036282">
    <property type="entry name" value="Glutathione-S-Trfase_C_sf"/>
</dbReference>
<dbReference type="Gene3D" id="1.20.1050.10">
    <property type="match status" value="1"/>
</dbReference>
<dbReference type="Gene3D" id="3.40.30.10">
    <property type="entry name" value="Glutaredoxin"/>
    <property type="match status" value="1"/>
</dbReference>
<name>A0A9P6PXD6_9FUNG</name>